<dbReference type="PANTHER" id="PTHR13257">
    <property type="entry name" value="NUCLEOPORIN NUP84-RELATED"/>
    <property type="match status" value="1"/>
</dbReference>
<evidence type="ECO:0000256" key="1">
    <source>
        <dbReference type="ARBA" id="ARBA00004567"/>
    </source>
</evidence>
<evidence type="ECO:0000313" key="9">
    <source>
        <dbReference type="Proteomes" id="UP000829291"/>
    </source>
</evidence>
<evidence type="ECO:0000256" key="6">
    <source>
        <dbReference type="ARBA" id="ARBA00023132"/>
    </source>
</evidence>
<keyword evidence="7" id="KW-0539">Nucleus</keyword>
<protein>
    <submittedName>
        <fullName evidence="10">Nuclear pore complex protein Nup88</fullName>
    </submittedName>
</protein>
<dbReference type="RefSeq" id="XP_046589711.1">
    <property type="nucleotide sequence ID" value="XM_046733755.1"/>
</dbReference>
<sequence length="701" mass="78953">MESSTDTLRLNDTKLFKVIKETVPGDGTETLNIIEIRDNVLYVWNSNDSCILTLNVGAARGKTGDEIVYQTLLLTDPPTYEVTNLQINETTTQLAIWGNCGIAVVELPKRWGKDALFQGGKEVISCRSHSLDERLFHCSVVTEVRRVRWHPASTKDCHLLVLTSQNTFNLYECEPNGGQSLIKTWTVGPAFSSPAKIPSPASLGETAVDFDFATPTLRPEIDRKDTQSKDVDWNDIEWPILVLKGNGNVYTVHGNILNGKGEKPVVTGPLSIYPRTHDNYGVDSCSIMCLQTTPPLVVVATNTGKVYHSILLQEKFEDDEKTSWSQYGSTFSLHTPEDALYVYECVEMELGLGFWDIEKKYSCPVHLHVDRGNSSRYFCSHNAGIHVVNLPMVSQLADFIQAPDDDSNLFLPSLSTQSSSQYLVCTKTKSSLKAAPVLGFGLLQEPCIMIALLHTGTVVSLSVVDLYYLPTPMPLEPVTSPSKKITKEAFDTYIKSLLRHNVSQPILKFGSTTESMPQEVLQLLLRATEVFRSEHFARHNKVRTEIAKRVRTLRALKTHQLKELELLAEQKKKLQEVAERLAERYEDMKDQQEELARRAEEVLWLANQRQPSMSVAEKEEANEFKKISSKTKELIQQLEKLKYKEKYQSEQLANCHKLEANKNIIISTAREDTIKTNLKEISAKISNLMSTVKSLEEEVLS</sequence>
<keyword evidence="5" id="KW-0811">Translocation</keyword>
<comment type="subcellular location">
    <subcellularLocation>
        <location evidence="1">Nucleus</location>
        <location evidence="1">Nuclear pore complex</location>
    </subcellularLocation>
</comment>
<reference evidence="10" key="1">
    <citation type="submission" date="2025-08" db="UniProtKB">
        <authorList>
            <consortium name="RefSeq"/>
        </authorList>
    </citation>
    <scope>IDENTIFICATION</scope>
    <source>
        <tissue evidence="10">Thorax and Abdomen</tissue>
    </source>
</reference>
<dbReference type="Pfam" id="PF10168">
    <property type="entry name" value="Nup88"/>
    <property type="match status" value="1"/>
</dbReference>
<dbReference type="InterPro" id="IPR037700">
    <property type="entry name" value="NUP88/NUP82"/>
</dbReference>
<name>A0ABM3FNW7_NEOLC</name>
<evidence type="ECO:0000256" key="3">
    <source>
        <dbReference type="ARBA" id="ARBA00022816"/>
    </source>
</evidence>
<keyword evidence="4" id="KW-0653">Protein transport</keyword>
<dbReference type="Proteomes" id="UP000829291">
    <property type="component" value="Chromosome 3"/>
</dbReference>
<dbReference type="GeneID" id="107226302"/>
<dbReference type="InterPro" id="IPR019321">
    <property type="entry name" value="Nucleoporin_Nup88"/>
</dbReference>
<keyword evidence="6" id="KW-0906">Nuclear pore complex</keyword>
<keyword evidence="8" id="KW-0175">Coiled coil</keyword>
<feature type="coiled-coil region" evidence="8">
    <location>
        <begin position="561"/>
        <end position="602"/>
    </location>
</feature>
<evidence type="ECO:0000256" key="2">
    <source>
        <dbReference type="ARBA" id="ARBA00022448"/>
    </source>
</evidence>
<evidence type="ECO:0000256" key="7">
    <source>
        <dbReference type="ARBA" id="ARBA00023242"/>
    </source>
</evidence>
<evidence type="ECO:0000256" key="8">
    <source>
        <dbReference type="SAM" id="Coils"/>
    </source>
</evidence>
<organism evidence="9 10">
    <name type="scientific">Neodiprion lecontei</name>
    <name type="common">Redheaded pine sawfly</name>
    <dbReference type="NCBI Taxonomy" id="441921"/>
    <lineage>
        <taxon>Eukaryota</taxon>
        <taxon>Metazoa</taxon>
        <taxon>Ecdysozoa</taxon>
        <taxon>Arthropoda</taxon>
        <taxon>Hexapoda</taxon>
        <taxon>Insecta</taxon>
        <taxon>Pterygota</taxon>
        <taxon>Neoptera</taxon>
        <taxon>Endopterygota</taxon>
        <taxon>Hymenoptera</taxon>
        <taxon>Tenthredinoidea</taxon>
        <taxon>Diprionidae</taxon>
        <taxon>Diprioninae</taxon>
        <taxon>Neodiprion</taxon>
    </lineage>
</organism>
<evidence type="ECO:0000256" key="5">
    <source>
        <dbReference type="ARBA" id="ARBA00023010"/>
    </source>
</evidence>
<dbReference type="PANTHER" id="PTHR13257:SF0">
    <property type="entry name" value="NUCLEAR PORE COMPLEX PROTEIN NUP88"/>
    <property type="match status" value="1"/>
</dbReference>
<accession>A0ABM3FNW7</accession>
<gene>
    <name evidence="10" type="primary">LOC107226302</name>
</gene>
<proteinExistence type="predicted"/>
<keyword evidence="3" id="KW-0509">mRNA transport</keyword>
<evidence type="ECO:0000256" key="4">
    <source>
        <dbReference type="ARBA" id="ARBA00022927"/>
    </source>
</evidence>
<keyword evidence="9" id="KW-1185">Reference proteome</keyword>
<evidence type="ECO:0000313" key="10">
    <source>
        <dbReference type="RefSeq" id="XP_046589711.1"/>
    </source>
</evidence>
<keyword evidence="2" id="KW-0813">Transport</keyword>